<evidence type="ECO:0000256" key="1">
    <source>
        <dbReference type="ARBA" id="ARBA00004141"/>
    </source>
</evidence>
<dbReference type="EMBL" id="CAADRM010000082">
    <property type="protein sequence ID" value="VFU13699.1"/>
    <property type="molecule type" value="Genomic_DNA"/>
</dbReference>
<feature type="transmembrane region" description="Helical" evidence="5">
    <location>
        <begin position="42"/>
        <end position="67"/>
    </location>
</feature>
<reference evidence="6" key="1">
    <citation type="submission" date="2019-03" db="EMBL/GenBank/DDBJ databases">
        <authorList>
            <person name="Hao L."/>
        </authorList>
    </citation>
    <scope>NUCLEOTIDE SEQUENCE</scope>
</reference>
<dbReference type="PANTHER" id="PTHR10361">
    <property type="entry name" value="SODIUM-BILE ACID COTRANSPORTER"/>
    <property type="match status" value="1"/>
</dbReference>
<feature type="transmembrane region" description="Helical" evidence="5">
    <location>
        <begin position="12"/>
        <end position="30"/>
    </location>
</feature>
<dbReference type="AlphaFoldDB" id="A0A485LZ00"/>
<dbReference type="InterPro" id="IPR004710">
    <property type="entry name" value="Bilac:Na_transpt"/>
</dbReference>
<evidence type="ECO:0000256" key="2">
    <source>
        <dbReference type="ARBA" id="ARBA00022692"/>
    </source>
</evidence>
<organism evidence="6">
    <name type="scientific">anaerobic digester metagenome</name>
    <dbReference type="NCBI Taxonomy" id="1263854"/>
    <lineage>
        <taxon>unclassified sequences</taxon>
        <taxon>metagenomes</taxon>
        <taxon>ecological metagenomes</taxon>
    </lineage>
</organism>
<dbReference type="Pfam" id="PF01758">
    <property type="entry name" value="SBF"/>
    <property type="match status" value="1"/>
</dbReference>
<keyword evidence="4 5" id="KW-0472">Membrane</keyword>
<dbReference type="GO" id="GO:0016020">
    <property type="term" value="C:membrane"/>
    <property type="evidence" value="ECO:0007669"/>
    <property type="project" value="UniProtKB-SubCell"/>
</dbReference>
<evidence type="ECO:0000256" key="3">
    <source>
        <dbReference type="ARBA" id="ARBA00022989"/>
    </source>
</evidence>
<feature type="transmembrane region" description="Helical" evidence="5">
    <location>
        <begin position="103"/>
        <end position="125"/>
    </location>
</feature>
<evidence type="ECO:0000256" key="4">
    <source>
        <dbReference type="ARBA" id="ARBA00023136"/>
    </source>
</evidence>
<gene>
    <name evidence="6" type="ORF">SCFA_200016</name>
</gene>
<accession>A0A485LZ00</accession>
<name>A0A485LZ00_9ZZZZ</name>
<dbReference type="InterPro" id="IPR038770">
    <property type="entry name" value="Na+/solute_symporter_sf"/>
</dbReference>
<feature type="transmembrane region" description="Helical" evidence="5">
    <location>
        <begin position="170"/>
        <end position="188"/>
    </location>
</feature>
<dbReference type="PANTHER" id="PTHR10361:SF28">
    <property type="entry name" value="P3 PROTEIN-RELATED"/>
    <property type="match status" value="1"/>
</dbReference>
<keyword evidence="3 5" id="KW-1133">Transmembrane helix</keyword>
<sequence>MEPVYTSAARLFTLLFIFTAAAYIGVAASARDIVIVLRDRKLMLRVLLANILLVPVLGLALVSAIPLPGGVKAAIMLLAFAPGGMNALQFITKIKGELSFASAVLFVLFVVSLVLTPLAVSVFISGGIQAEIPYGRILLDLAWLIFLPLAAGLAVRTYSPFLGKTVSRPLNLISTAAFALAVVLSASVKKEAMRGIGPEGVVAMLALVIGSMIIGWLSGSRDTGRKRVLSNTTSCRNAALCLAIAMAVIPDRTAVLSILVFQLLTVPANMFFTLYHVIRMRRQKHPLSYPAD</sequence>
<proteinExistence type="predicted"/>
<dbReference type="InterPro" id="IPR002657">
    <property type="entry name" value="BilAc:Na_symport/Acr3"/>
</dbReference>
<comment type="subcellular location">
    <subcellularLocation>
        <location evidence="1">Membrane</location>
        <topology evidence="1">Multi-pass membrane protein</topology>
    </subcellularLocation>
</comment>
<feature type="transmembrane region" description="Helical" evidence="5">
    <location>
        <begin position="137"/>
        <end position="158"/>
    </location>
</feature>
<feature type="transmembrane region" description="Helical" evidence="5">
    <location>
        <begin position="255"/>
        <end position="278"/>
    </location>
</feature>
<evidence type="ECO:0000313" key="6">
    <source>
        <dbReference type="EMBL" id="VFU13699.1"/>
    </source>
</evidence>
<feature type="transmembrane region" description="Helical" evidence="5">
    <location>
        <begin position="200"/>
        <end position="217"/>
    </location>
</feature>
<evidence type="ECO:0000256" key="5">
    <source>
        <dbReference type="SAM" id="Phobius"/>
    </source>
</evidence>
<keyword evidence="2 5" id="KW-0812">Transmembrane</keyword>
<evidence type="ECO:0008006" key="7">
    <source>
        <dbReference type="Google" id="ProtNLM"/>
    </source>
</evidence>
<dbReference type="Gene3D" id="1.20.1530.20">
    <property type="match status" value="1"/>
</dbReference>
<protein>
    <recommendedName>
        <fullName evidence="7">Sodium Bile acid symporter family protein</fullName>
    </recommendedName>
</protein>